<comment type="catalytic activity">
    <reaction evidence="7">
        <text>a beta-lactam + H2O = a substituted beta-amino acid</text>
        <dbReference type="Rhea" id="RHEA:20401"/>
        <dbReference type="ChEBI" id="CHEBI:15377"/>
        <dbReference type="ChEBI" id="CHEBI:35627"/>
        <dbReference type="ChEBI" id="CHEBI:140347"/>
        <dbReference type="EC" id="3.5.2.6"/>
    </reaction>
</comment>
<keyword evidence="4 7" id="KW-0378">Hydrolase</keyword>
<dbReference type="RefSeq" id="WP_168961924.1">
    <property type="nucleotide sequence ID" value="NZ_JABAEW010000007.1"/>
</dbReference>
<accession>A0A848ASU2</accession>
<evidence type="ECO:0000256" key="1">
    <source>
        <dbReference type="ARBA" id="ARBA00007898"/>
    </source>
</evidence>
<feature type="active site" description="Acyl-ester intermediate" evidence="6">
    <location>
        <position position="64"/>
    </location>
</feature>
<dbReference type="PROSITE" id="PS00337">
    <property type="entry name" value="BETA_LACTAMASE_D"/>
    <property type="match status" value="1"/>
</dbReference>
<dbReference type="GO" id="GO:0008658">
    <property type="term" value="F:penicillin binding"/>
    <property type="evidence" value="ECO:0007669"/>
    <property type="project" value="InterPro"/>
</dbReference>
<dbReference type="AlphaFoldDB" id="A0A848ASU2"/>
<gene>
    <name evidence="9" type="ORF">HF882_05630</name>
</gene>
<evidence type="ECO:0000256" key="2">
    <source>
        <dbReference type="ARBA" id="ARBA00012865"/>
    </source>
</evidence>
<comment type="caution">
    <text evidence="9">The sequence shown here is derived from an EMBL/GenBank/DDBJ whole genome shotgun (WGS) entry which is preliminary data.</text>
</comment>
<protein>
    <recommendedName>
        <fullName evidence="2 7">Beta-lactamase</fullName>
        <ecNumber evidence="2 7">3.5.2.6</ecNumber>
    </recommendedName>
</protein>
<keyword evidence="3" id="KW-0732">Signal</keyword>
<evidence type="ECO:0000256" key="6">
    <source>
        <dbReference type="PIRSR" id="PIRSR602137-50"/>
    </source>
</evidence>
<dbReference type="GO" id="GO:0008800">
    <property type="term" value="F:beta-lactamase activity"/>
    <property type="evidence" value="ECO:0007669"/>
    <property type="project" value="UniProtKB-UniRule"/>
</dbReference>
<evidence type="ECO:0000259" key="8">
    <source>
        <dbReference type="Pfam" id="PF00905"/>
    </source>
</evidence>
<evidence type="ECO:0000256" key="7">
    <source>
        <dbReference type="RuleBase" id="RU361140"/>
    </source>
</evidence>
<dbReference type="EMBL" id="JABAEW010000007">
    <property type="protein sequence ID" value="NMD86061.1"/>
    <property type="molecule type" value="Genomic_DNA"/>
</dbReference>
<dbReference type="SUPFAM" id="SSF56601">
    <property type="entry name" value="beta-lactamase/transpeptidase-like"/>
    <property type="match status" value="1"/>
</dbReference>
<name>A0A848ASU2_9BACT</name>
<feature type="modified residue" description="N6-carboxylysine" evidence="6">
    <location>
        <position position="67"/>
    </location>
</feature>
<evidence type="ECO:0000256" key="3">
    <source>
        <dbReference type="ARBA" id="ARBA00022729"/>
    </source>
</evidence>
<sequence length="279" mass="30866">MAACLVLVFAVAGCRSVPEYRCGQFPESIETPPETVAVFYTPGASELLVFGDCALARERFIPCSTFKIVSTLMGLDSGMVSGKSARLGYDGQKHEYEAWNRDVTLQEAFQASCVWYYKKLVGKLDKSYVQRTLDRLHYGNADISVWNRNGHNVFWIESSLLISPEEQVAVLADIFSGGAGFRPEHVAILRDCMDAGTVGDFRMYGKTGTGRNHNTNFLESWYVGFVEIPGKDRVFFAIHGADPKRNVTSASLRETIAALIRQLGPILQKYAGNLPENGS</sequence>
<feature type="domain" description="Penicillin-binding protein transpeptidase" evidence="8">
    <location>
        <begin position="57"/>
        <end position="257"/>
    </location>
</feature>
<reference evidence="9 10" key="1">
    <citation type="submission" date="2020-04" db="EMBL/GenBank/DDBJ databases">
        <authorList>
            <person name="Hitch T.C.A."/>
            <person name="Wylensek D."/>
            <person name="Clavel T."/>
        </authorList>
    </citation>
    <scope>NUCLEOTIDE SEQUENCE [LARGE SCALE GENOMIC DNA]</scope>
    <source>
        <strain evidence="9 10">COR2-253-APC-1A</strain>
    </source>
</reference>
<organism evidence="9 10">
    <name type="scientific">Victivallis vadensis</name>
    <dbReference type="NCBI Taxonomy" id="172901"/>
    <lineage>
        <taxon>Bacteria</taxon>
        <taxon>Pseudomonadati</taxon>
        <taxon>Lentisphaerota</taxon>
        <taxon>Lentisphaeria</taxon>
        <taxon>Victivallales</taxon>
        <taxon>Victivallaceae</taxon>
        <taxon>Victivallis</taxon>
    </lineage>
</organism>
<dbReference type="InterPro" id="IPR002137">
    <property type="entry name" value="Beta-lactam_class-D_AS"/>
</dbReference>
<dbReference type="Pfam" id="PF00905">
    <property type="entry name" value="Transpeptidase"/>
    <property type="match status" value="1"/>
</dbReference>
<dbReference type="EC" id="3.5.2.6" evidence="2 7"/>
<dbReference type="InterPro" id="IPR012338">
    <property type="entry name" value="Beta-lactam/transpept-like"/>
</dbReference>
<evidence type="ECO:0000313" key="10">
    <source>
        <dbReference type="Proteomes" id="UP000576225"/>
    </source>
</evidence>
<evidence type="ECO:0000256" key="5">
    <source>
        <dbReference type="ARBA" id="ARBA00023251"/>
    </source>
</evidence>
<dbReference type="InterPro" id="IPR001460">
    <property type="entry name" value="PCN-bd_Tpept"/>
</dbReference>
<dbReference type="GO" id="GO:0017001">
    <property type="term" value="P:antibiotic catabolic process"/>
    <property type="evidence" value="ECO:0007669"/>
    <property type="project" value="InterPro"/>
</dbReference>
<evidence type="ECO:0000313" key="9">
    <source>
        <dbReference type="EMBL" id="NMD86061.1"/>
    </source>
</evidence>
<dbReference type="Gene3D" id="3.40.710.10">
    <property type="entry name" value="DD-peptidase/beta-lactamase superfamily"/>
    <property type="match status" value="1"/>
</dbReference>
<dbReference type="GO" id="GO:0046677">
    <property type="term" value="P:response to antibiotic"/>
    <property type="evidence" value="ECO:0007669"/>
    <property type="project" value="UniProtKB-UniRule"/>
</dbReference>
<evidence type="ECO:0000256" key="4">
    <source>
        <dbReference type="ARBA" id="ARBA00022801"/>
    </source>
</evidence>
<dbReference type="Proteomes" id="UP000576225">
    <property type="component" value="Unassembled WGS sequence"/>
</dbReference>
<proteinExistence type="inferred from homology"/>
<keyword evidence="5 7" id="KW-0046">Antibiotic resistance</keyword>
<comment type="similarity">
    <text evidence="1 7">Belongs to the class-D beta-lactamase family.</text>
</comment>